<evidence type="ECO:0000313" key="7">
    <source>
        <dbReference type="EMBL" id="PPI88521.1"/>
    </source>
</evidence>
<dbReference type="EC" id="3.1.-.-" evidence="5"/>
<protein>
    <recommendedName>
        <fullName evidence="5">Putative pre-16S rRNA nuclease</fullName>
        <ecNumber evidence="5">3.1.-.-</ecNumber>
    </recommendedName>
</protein>
<dbReference type="HAMAP" id="MF_00651">
    <property type="entry name" value="Nuclease_YqgF"/>
    <property type="match status" value="1"/>
</dbReference>
<comment type="similarity">
    <text evidence="5">Belongs to the YqgF HJR family.</text>
</comment>
<dbReference type="EMBL" id="PDKR01000003">
    <property type="protein sequence ID" value="PPI88521.1"/>
    <property type="molecule type" value="Genomic_DNA"/>
</dbReference>
<dbReference type="AlphaFoldDB" id="A0A2P5T1Q1"/>
<evidence type="ECO:0000256" key="3">
    <source>
        <dbReference type="ARBA" id="ARBA00022722"/>
    </source>
</evidence>
<reference evidence="7 8" key="1">
    <citation type="journal article" date="2018" name="Genome Biol. Evol.">
        <title>Cladogenesis and Genomic Streamlining in Extracellular Endosymbionts of Tropical Stink Bugs.</title>
        <authorList>
            <person name="Otero-Bravo A."/>
            <person name="Goffredi S."/>
            <person name="Sabree Z.L."/>
        </authorList>
    </citation>
    <scope>NUCLEOTIDE SEQUENCE [LARGE SCALE GENOMIC DNA]</scope>
    <source>
        <strain evidence="7 8">SoEO</strain>
    </source>
</reference>
<accession>A0A2P5T1Q1</accession>
<organism evidence="7 8">
    <name type="scientific">Candidatus Pantoea edessiphila</name>
    <dbReference type="NCBI Taxonomy" id="2044610"/>
    <lineage>
        <taxon>Bacteria</taxon>
        <taxon>Pseudomonadati</taxon>
        <taxon>Pseudomonadota</taxon>
        <taxon>Gammaproteobacteria</taxon>
        <taxon>Enterobacterales</taxon>
        <taxon>Erwiniaceae</taxon>
        <taxon>Pantoea</taxon>
    </lineage>
</organism>
<evidence type="ECO:0000256" key="2">
    <source>
        <dbReference type="ARBA" id="ARBA00022517"/>
    </source>
</evidence>
<keyword evidence="1 5" id="KW-0963">Cytoplasm</keyword>
<dbReference type="GO" id="GO:0005829">
    <property type="term" value="C:cytosol"/>
    <property type="evidence" value="ECO:0007669"/>
    <property type="project" value="TreeGrafter"/>
</dbReference>
<comment type="subcellular location">
    <subcellularLocation>
        <location evidence="5">Cytoplasm</location>
    </subcellularLocation>
</comment>
<dbReference type="InterPro" id="IPR037027">
    <property type="entry name" value="YqgF/RNaseH-like_dom_sf"/>
</dbReference>
<dbReference type="SMART" id="SM00732">
    <property type="entry name" value="YqgFc"/>
    <property type="match status" value="1"/>
</dbReference>
<dbReference type="GO" id="GO:0004518">
    <property type="term" value="F:nuclease activity"/>
    <property type="evidence" value="ECO:0007669"/>
    <property type="project" value="UniProtKB-KW"/>
</dbReference>
<dbReference type="Gene3D" id="3.30.420.140">
    <property type="entry name" value="YqgF/RNase H-like domain"/>
    <property type="match status" value="1"/>
</dbReference>
<evidence type="ECO:0000259" key="6">
    <source>
        <dbReference type="SMART" id="SM00732"/>
    </source>
</evidence>
<comment type="function">
    <text evidence="5">Could be a nuclease involved in processing of the 5'-end of pre-16S rRNA.</text>
</comment>
<evidence type="ECO:0000256" key="5">
    <source>
        <dbReference type="HAMAP-Rule" id="MF_00651"/>
    </source>
</evidence>
<keyword evidence="3 5" id="KW-0540">Nuclease</keyword>
<dbReference type="InterPro" id="IPR006641">
    <property type="entry name" value="YqgF/RNaseH-like_dom"/>
</dbReference>
<gene>
    <name evidence="5" type="primary">yqgF</name>
    <name evidence="7" type="ORF">CRV09_02385</name>
</gene>
<keyword evidence="4 5" id="KW-0378">Hydrolase</keyword>
<dbReference type="Proteomes" id="UP000295937">
    <property type="component" value="Unassembled WGS sequence"/>
</dbReference>
<dbReference type="InterPro" id="IPR012337">
    <property type="entry name" value="RNaseH-like_sf"/>
</dbReference>
<name>A0A2P5T1Q1_9GAMM</name>
<dbReference type="PANTHER" id="PTHR33317:SF4">
    <property type="entry name" value="POLYNUCLEOTIDYL TRANSFERASE, RIBONUCLEASE H-LIKE SUPERFAMILY PROTEIN"/>
    <property type="match status" value="1"/>
</dbReference>
<evidence type="ECO:0000256" key="1">
    <source>
        <dbReference type="ARBA" id="ARBA00022490"/>
    </source>
</evidence>
<sequence length="148" mass="16720">MSKKIIIGFDFGIKNIGVAIGQLITGTAHPVSPLKAINGIPDRRQIEQLIKEWQPSLIVVGLPLNMDGTEQYFTSHAKNFANYLNKKFDISIFMQDERLSTKEARSELFRNGGYRSLLKKSIDSKSAAIILQDWLSVNFLKTEDHVLK</sequence>
<dbReference type="RefSeq" id="WP_136132563.1">
    <property type="nucleotide sequence ID" value="NZ_PDKR01000003.1"/>
</dbReference>
<dbReference type="Pfam" id="PF03652">
    <property type="entry name" value="RuvX"/>
    <property type="match status" value="1"/>
</dbReference>
<feature type="domain" description="YqgF/RNase H-like" evidence="6">
    <location>
        <begin position="4"/>
        <end position="104"/>
    </location>
</feature>
<evidence type="ECO:0000256" key="4">
    <source>
        <dbReference type="ARBA" id="ARBA00022801"/>
    </source>
</evidence>
<dbReference type="NCBIfam" id="TIGR00250">
    <property type="entry name" value="RNAse_H_YqgF"/>
    <property type="match status" value="1"/>
</dbReference>
<proteinExistence type="inferred from homology"/>
<dbReference type="OrthoDB" id="9796140at2"/>
<dbReference type="PANTHER" id="PTHR33317">
    <property type="entry name" value="POLYNUCLEOTIDYL TRANSFERASE, RIBONUCLEASE H-LIKE SUPERFAMILY PROTEIN"/>
    <property type="match status" value="1"/>
</dbReference>
<dbReference type="InterPro" id="IPR005227">
    <property type="entry name" value="YqgF"/>
</dbReference>
<dbReference type="GO" id="GO:0016788">
    <property type="term" value="F:hydrolase activity, acting on ester bonds"/>
    <property type="evidence" value="ECO:0007669"/>
    <property type="project" value="UniProtKB-UniRule"/>
</dbReference>
<dbReference type="CDD" id="cd16964">
    <property type="entry name" value="YqgF"/>
    <property type="match status" value="1"/>
</dbReference>
<dbReference type="GO" id="GO:0000967">
    <property type="term" value="P:rRNA 5'-end processing"/>
    <property type="evidence" value="ECO:0007669"/>
    <property type="project" value="UniProtKB-UniRule"/>
</dbReference>
<dbReference type="SUPFAM" id="SSF53098">
    <property type="entry name" value="Ribonuclease H-like"/>
    <property type="match status" value="1"/>
</dbReference>
<keyword evidence="2 5" id="KW-0690">Ribosome biogenesis</keyword>
<comment type="caution">
    <text evidence="7">The sequence shown here is derived from an EMBL/GenBank/DDBJ whole genome shotgun (WGS) entry which is preliminary data.</text>
</comment>
<evidence type="ECO:0000313" key="8">
    <source>
        <dbReference type="Proteomes" id="UP000295937"/>
    </source>
</evidence>